<evidence type="ECO:0000313" key="3">
    <source>
        <dbReference type="Proteomes" id="UP000253495"/>
    </source>
</evidence>
<feature type="transmembrane region" description="Helical" evidence="1">
    <location>
        <begin position="40"/>
        <end position="59"/>
    </location>
</feature>
<dbReference type="AlphaFoldDB" id="A0A368W1H3"/>
<protein>
    <submittedName>
        <fullName evidence="2">Uncharacterized protein</fullName>
    </submittedName>
</protein>
<proteinExistence type="predicted"/>
<comment type="caution">
    <text evidence="2">The sequence shown here is derived from an EMBL/GenBank/DDBJ whole genome shotgun (WGS) entry which is preliminary data.</text>
</comment>
<gene>
    <name evidence="2" type="ORF">DFQ14_102149</name>
</gene>
<keyword evidence="1" id="KW-0812">Transmembrane</keyword>
<keyword evidence="1" id="KW-0472">Membrane</keyword>
<accession>A0A368W1H3</accession>
<organism evidence="2 3">
    <name type="scientific">Halopolyspora algeriensis</name>
    <dbReference type="NCBI Taxonomy" id="1500506"/>
    <lineage>
        <taxon>Bacteria</taxon>
        <taxon>Bacillati</taxon>
        <taxon>Actinomycetota</taxon>
        <taxon>Actinomycetes</taxon>
        <taxon>Actinomycetes incertae sedis</taxon>
        <taxon>Halopolyspora</taxon>
    </lineage>
</organism>
<sequence length="78" mass="8863">MKELHSGATDGVNGTFASIDVTKVPFTPYRVRSREGGSTLYIWDMWFLVWGVLLGLAMLRFTRLRARHSTHDGENHQA</sequence>
<keyword evidence="1" id="KW-1133">Transmembrane helix</keyword>
<evidence type="ECO:0000256" key="1">
    <source>
        <dbReference type="SAM" id="Phobius"/>
    </source>
</evidence>
<evidence type="ECO:0000313" key="2">
    <source>
        <dbReference type="EMBL" id="RCW45848.1"/>
    </source>
</evidence>
<dbReference type="Proteomes" id="UP000253495">
    <property type="component" value="Unassembled WGS sequence"/>
</dbReference>
<keyword evidence="3" id="KW-1185">Reference proteome</keyword>
<reference evidence="2 3" key="1">
    <citation type="submission" date="2018-07" db="EMBL/GenBank/DDBJ databases">
        <title>Genomic Encyclopedia of Type Strains, Phase III (KMG-III): the genomes of soil and plant-associated and newly described type strains.</title>
        <authorList>
            <person name="Whitman W."/>
        </authorList>
    </citation>
    <scope>NUCLEOTIDE SEQUENCE [LARGE SCALE GENOMIC DNA]</scope>
    <source>
        <strain evidence="2 3">CECT 8575</strain>
    </source>
</reference>
<name>A0A368W1H3_9ACTN</name>
<dbReference type="EMBL" id="QPJC01000002">
    <property type="protein sequence ID" value="RCW45848.1"/>
    <property type="molecule type" value="Genomic_DNA"/>
</dbReference>